<dbReference type="PROSITE" id="PS50853">
    <property type="entry name" value="FN3"/>
    <property type="match status" value="1"/>
</dbReference>
<dbReference type="InterPro" id="IPR013783">
    <property type="entry name" value="Ig-like_fold"/>
</dbReference>
<dbReference type="InterPro" id="IPR036116">
    <property type="entry name" value="FN3_sf"/>
</dbReference>
<protein>
    <recommendedName>
        <fullName evidence="2">Fibronectin type-III domain-containing protein</fullName>
    </recommendedName>
</protein>
<feature type="domain" description="Fibronectin type-III" evidence="2">
    <location>
        <begin position="71"/>
        <end position="181"/>
    </location>
</feature>
<evidence type="ECO:0000259" key="2">
    <source>
        <dbReference type="PROSITE" id="PS50853"/>
    </source>
</evidence>
<dbReference type="Gene3D" id="2.60.40.10">
    <property type="entry name" value="Immunoglobulins"/>
    <property type="match status" value="1"/>
</dbReference>
<feature type="non-terminal residue" evidence="3">
    <location>
        <position position="249"/>
    </location>
</feature>
<dbReference type="AlphaFoldDB" id="A0A383ATD9"/>
<organism evidence="3">
    <name type="scientific">marine metagenome</name>
    <dbReference type="NCBI Taxonomy" id="408172"/>
    <lineage>
        <taxon>unclassified sequences</taxon>
        <taxon>metagenomes</taxon>
        <taxon>ecological metagenomes</taxon>
    </lineage>
</organism>
<dbReference type="SUPFAM" id="SSF51126">
    <property type="entry name" value="Pectin lyase-like"/>
    <property type="match status" value="1"/>
</dbReference>
<dbReference type="SUPFAM" id="SSF49265">
    <property type="entry name" value="Fibronectin type III"/>
    <property type="match status" value="1"/>
</dbReference>
<proteinExistence type="predicted"/>
<feature type="region of interest" description="Disordered" evidence="1">
    <location>
        <begin position="1"/>
        <end position="22"/>
    </location>
</feature>
<dbReference type="EMBL" id="UINC01194815">
    <property type="protein sequence ID" value="SVE11087.1"/>
    <property type="molecule type" value="Genomic_DNA"/>
</dbReference>
<feature type="non-terminal residue" evidence="3">
    <location>
        <position position="1"/>
    </location>
</feature>
<gene>
    <name evidence="3" type="ORF">METZ01_LOCUS463941</name>
</gene>
<dbReference type="InterPro" id="IPR012334">
    <property type="entry name" value="Pectin_lyas_fold"/>
</dbReference>
<sequence length="249" mass="26442">SWADDNTYEVPPVFKDPDNDDFSLDDASPLIGKGIGSWEGMTAPTKDINKTTRGTIRDMGAYENALDASTAPLPVTGVTGAPVTNGVKLTWTANVDALGSTTAATDIKRYEVHQLYNSSYVAVDSVTTNTSTIKKYWDGTKLVSNLVHGTAYTFKVRAVNTSDVASGFSDTVKVTPEFKGPKWYVSASGLSTNEGSSTAPLLHLEGAIDKAASGDTVVVLKGTYRGSRNRGIDFNASKPVVIMGDPSYV</sequence>
<dbReference type="SMART" id="SM00060">
    <property type="entry name" value="FN3"/>
    <property type="match status" value="1"/>
</dbReference>
<dbReference type="InterPro" id="IPR011050">
    <property type="entry name" value="Pectin_lyase_fold/virulence"/>
</dbReference>
<evidence type="ECO:0000256" key="1">
    <source>
        <dbReference type="SAM" id="MobiDB-lite"/>
    </source>
</evidence>
<dbReference type="CDD" id="cd00063">
    <property type="entry name" value="FN3"/>
    <property type="match status" value="1"/>
</dbReference>
<evidence type="ECO:0000313" key="3">
    <source>
        <dbReference type="EMBL" id="SVE11087.1"/>
    </source>
</evidence>
<reference evidence="3" key="1">
    <citation type="submission" date="2018-05" db="EMBL/GenBank/DDBJ databases">
        <authorList>
            <person name="Lanie J.A."/>
            <person name="Ng W.-L."/>
            <person name="Kazmierczak K.M."/>
            <person name="Andrzejewski T.M."/>
            <person name="Davidsen T.M."/>
            <person name="Wayne K.J."/>
            <person name="Tettelin H."/>
            <person name="Glass J.I."/>
            <person name="Rusch D."/>
            <person name="Podicherti R."/>
            <person name="Tsui H.-C.T."/>
            <person name="Winkler M.E."/>
        </authorList>
    </citation>
    <scope>NUCLEOTIDE SEQUENCE</scope>
</reference>
<name>A0A383ATD9_9ZZZZ</name>
<dbReference type="Gene3D" id="2.160.20.10">
    <property type="entry name" value="Single-stranded right-handed beta-helix, Pectin lyase-like"/>
    <property type="match status" value="1"/>
</dbReference>
<accession>A0A383ATD9</accession>
<dbReference type="InterPro" id="IPR003961">
    <property type="entry name" value="FN3_dom"/>
</dbReference>